<dbReference type="EMBL" id="JALZ01000001">
    <property type="protein sequence ID" value="ETX16418.1"/>
    <property type="molecule type" value="Genomic_DNA"/>
</dbReference>
<dbReference type="NCBIfam" id="NF046100">
    <property type="entry name" value="RSP_2648_fam_PIN"/>
    <property type="match status" value="1"/>
</dbReference>
<gene>
    <name evidence="2" type="ORF">OCH239_00860</name>
</gene>
<feature type="domain" description="PIN" evidence="1">
    <location>
        <begin position="2"/>
        <end position="108"/>
    </location>
</feature>
<dbReference type="Proteomes" id="UP000022447">
    <property type="component" value="Unassembled WGS sequence"/>
</dbReference>
<sequence>MKVLIDTNVLYPTVMREVVLGVAATGAFTPLWSARILEEWARAARKLGPGGEAQARAEIAELREAWPQAEVTWPESLAKRLWLPDPNDVHVLAAAIAGSADVIVTVNAKDFPRGTLAEEGLSRADPDSFLLGHFQASPEIVKLAAENVLAEARRLSGEEWQMRPLLKKARLPRLAKALDPGDLAAPAGRC</sequence>
<dbReference type="Pfam" id="PF13470">
    <property type="entry name" value="PIN_3"/>
    <property type="match status" value="1"/>
</dbReference>
<dbReference type="AlphaFoldDB" id="X7EMR6"/>
<evidence type="ECO:0000313" key="3">
    <source>
        <dbReference type="Proteomes" id="UP000022447"/>
    </source>
</evidence>
<proteinExistence type="predicted"/>
<keyword evidence="3" id="KW-1185">Reference proteome</keyword>
<dbReference type="SUPFAM" id="SSF88723">
    <property type="entry name" value="PIN domain-like"/>
    <property type="match status" value="1"/>
</dbReference>
<dbReference type="STRING" id="1449350.OCH239_00860"/>
<dbReference type="PATRIC" id="fig|1449350.3.peg.174"/>
<dbReference type="InterPro" id="IPR002716">
    <property type="entry name" value="PIN_dom"/>
</dbReference>
<dbReference type="OrthoDB" id="211933at2"/>
<organism evidence="2 3">
    <name type="scientific">Roseivivax halodurans JCM 10272</name>
    <dbReference type="NCBI Taxonomy" id="1449350"/>
    <lineage>
        <taxon>Bacteria</taxon>
        <taxon>Pseudomonadati</taxon>
        <taxon>Pseudomonadota</taxon>
        <taxon>Alphaproteobacteria</taxon>
        <taxon>Rhodobacterales</taxon>
        <taxon>Roseobacteraceae</taxon>
        <taxon>Roseivivax</taxon>
    </lineage>
</organism>
<dbReference type="eggNOG" id="COG1569">
    <property type="taxonomic scope" value="Bacteria"/>
</dbReference>
<protein>
    <recommendedName>
        <fullName evidence="1">PIN domain-containing protein</fullName>
    </recommendedName>
</protein>
<reference evidence="2 3" key="1">
    <citation type="submission" date="2014-01" db="EMBL/GenBank/DDBJ databases">
        <title>Roseivivax halodurans JCM 10272 Genome Sequencing.</title>
        <authorList>
            <person name="Lai Q."/>
            <person name="Li G."/>
            <person name="Shao Z."/>
        </authorList>
    </citation>
    <scope>NUCLEOTIDE SEQUENCE [LARGE SCALE GENOMIC DNA]</scope>
    <source>
        <strain evidence="2 3">JCM 10272</strain>
    </source>
</reference>
<comment type="caution">
    <text evidence="2">The sequence shown here is derived from an EMBL/GenBank/DDBJ whole genome shotgun (WGS) entry which is preliminary data.</text>
</comment>
<evidence type="ECO:0000313" key="2">
    <source>
        <dbReference type="EMBL" id="ETX16418.1"/>
    </source>
</evidence>
<evidence type="ECO:0000259" key="1">
    <source>
        <dbReference type="Pfam" id="PF13470"/>
    </source>
</evidence>
<dbReference type="InterPro" id="IPR029060">
    <property type="entry name" value="PIN-like_dom_sf"/>
</dbReference>
<name>X7EMR6_9RHOB</name>
<accession>X7EMR6</accession>
<dbReference type="RefSeq" id="WP_037257226.1">
    <property type="nucleotide sequence ID" value="NZ_JALZ01000001.1"/>
</dbReference>